<dbReference type="GO" id="GO:0009986">
    <property type="term" value="C:cell surface"/>
    <property type="evidence" value="ECO:0007669"/>
    <property type="project" value="InterPro"/>
</dbReference>
<reference evidence="3" key="1">
    <citation type="submission" date="2022-11" db="UniProtKB">
        <authorList>
            <consortium name="WormBaseParasite"/>
        </authorList>
    </citation>
    <scope>IDENTIFICATION</scope>
</reference>
<dbReference type="Proteomes" id="UP000887565">
    <property type="component" value="Unplaced"/>
</dbReference>
<dbReference type="Pfam" id="PF01060">
    <property type="entry name" value="TTR-52"/>
    <property type="match status" value="1"/>
</dbReference>
<comment type="similarity">
    <text evidence="1">Belongs to the nematode transthyretin-like family.</text>
</comment>
<sequence length="103" mass="11653">MLKFHGANLASSLFEVQIQIFNIAIFKNNRSKSIAGRNEALNKCKRIWAQCADECNPIKDDFLAKTTSSSNGSFYLDGSGRDILKGKIDPRLYIYHKCNKGFF</sequence>
<evidence type="ECO:0000256" key="1">
    <source>
        <dbReference type="ARBA" id="ARBA00010112"/>
    </source>
</evidence>
<organism evidence="2 3">
    <name type="scientific">Romanomermis culicivorax</name>
    <name type="common">Nematode worm</name>
    <dbReference type="NCBI Taxonomy" id="13658"/>
    <lineage>
        <taxon>Eukaryota</taxon>
        <taxon>Metazoa</taxon>
        <taxon>Ecdysozoa</taxon>
        <taxon>Nematoda</taxon>
        <taxon>Enoplea</taxon>
        <taxon>Dorylaimia</taxon>
        <taxon>Mermithida</taxon>
        <taxon>Mermithoidea</taxon>
        <taxon>Mermithidae</taxon>
        <taxon>Romanomermis</taxon>
    </lineage>
</organism>
<dbReference type="Gene3D" id="2.60.40.3330">
    <property type="match status" value="1"/>
</dbReference>
<dbReference type="WBParaSite" id="nRc.2.0.1.t36394-RA">
    <property type="protein sequence ID" value="nRc.2.0.1.t36394-RA"/>
    <property type="gene ID" value="nRc.2.0.1.g36394"/>
</dbReference>
<dbReference type="InterPro" id="IPR038479">
    <property type="entry name" value="Transthyretin-like_sf"/>
</dbReference>
<name>A0A915KEM9_ROMCU</name>
<protein>
    <submittedName>
        <fullName evidence="3">Uncharacterized protein</fullName>
    </submittedName>
</protein>
<accession>A0A915KEM9</accession>
<proteinExistence type="inferred from homology"/>
<dbReference type="AlphaFoldDB" id="A0A915KEM9"/>
<keyword evidence="2" id="KW-1185">Reference proteome</keyword>
<evidence type="ECO:0000313" key="3">
    <source>
        <dbReference type="WBParaSite" id="nRc.2.0.1.t36394-RA"/>
    </source>
</evidence>
<dbReference type="InterPro" id="IPR001534">
    <property type="entry name" value="Transthyretin-like"/>
</dbReference>
<evidence type="ECO:0000313" key="2">
    <source>
        <dbReference type="Proteomes" id="UP000887565"/>
    </source>
</evidence>